<keyword evidence="1" id="KW-0175">Coiled coil</keyword>
<gene>
    <name evidence="2" type="ORF">MNBD_ALPHA04-1677</name>
</gene>
<feature type="coiled-coil region" evidence="1">
    <location>
        <begin position="44"/>
        <end position="84"/>
    </location>
</feature>
<evidence type="ECO:0000313" key="2">
    <source>
        <dbReference type="EMBL" id="VAV93630.1"/>
    </source>
</evidence>
<protein>
    <recommendedName>
        <fullName evidence="3">Phage shock protein B</fullName>
    </recommendedName>
</protein>
<proteinExistence type="predicted"/>
<organism evidence="2">
    <name type="scientific">hydrothermal vent metagenome</name>
    <dbReference type="NCBI Taxonomy" id="652676"/>
    <lineage>
        <taxon>unclassified sequences</taxon>
        <taxon>metagenomes</taxon>
        <taxon>ecological metagenomes</taxon>
    </lineage>
</organism>
<dbReference type="AlphaFoldDB" id="A0A3B0RKG5"/>
<evidence type="ECO:0008006" key="3">
    <source>
        <dbReference type="Google" id="ProtNLM"/>
    </source>
</evidence>
<reference evidence="2" key="1">
    <citation type="submission" date="2018-06" db="EMBL/GenBank/DDBJ databases">
        <authorList>
            <person name="Zhirakovskaya E."/>
        </authorList>
    </citation>
    <scope>NUCLEOTIDE SEQUENCE</scope>
</reference>
<accession>A0A3B0RKG5</accession>
<name>A0A3B0RKG5_9ZZZZ</name>
<sequence length="84" mass="9667">MEGILALLIPFGAFAVAGFAIWTSHQRKLIKIKAQSPNEYNADSERMREEMKYLKERVATLEEIATDGRSARELENEIEKLKDR</sequence>
<dbReference type="EMBL" id="UOEF01000167">
    <property type="protein sequence ID" value="VAV93630.1"/>
    <property type="molecule type" value="Genomic_DNA"/>
</dbReference>
<evidence type="ECO:0000256" key="1">
    <source>
        <dbReference type="SAM" id="Coils"/>
    </source>
</evidence>